<reference evidence="1 2" key="1">
    <citation type="journal article" date="2015" name="Genome Announc.">
        <title>Draft Genome of the Euendolithic (true boring) Cyanobacterium Mastigocoleus testarum strain BC008.</title>
        <authorList>
            <person name="Guida B.S."/>
            <person name="Garcia-Pichel F."/>
        </authorList>
    </citation>
    <scope>NUCLEOTIDE SEQUENCE [LARGE SCALE GENOMIC DNA]</scope>
    <source>
        <strain evidence="1 2">BC008</strain>
    </source>
</reference>
<evidence type="ECO:0000313" key="2">
    <source>
        <dbReference type="Proteomes" id="UP000053372"/>
    </source>
</evidence>
<gene>
    <name evidence="1" type="ORF">BC008_22105</name>
</gene>
<dbReference type="EMBL" id="LMTZ01000105">
    <property type="protein sequence ID" value="KST65676.1"/>
    <property type="molecule type" value="Genomic_DNA"/>
</dbReference>
<dbReference type="RefSeq" id="WP_058183971.1">
    <property type="nucleotide sequence ID" value="NZ_LMTZ01000105.1"/>
</dbReference>
<evidence type="ECO:0000313" key="1">
    <source>
        <dbReference type="EMBL" id="KST65676.1"/>
    </source>
</evidence>
<proteinExistence type="predicted"/>
<name>A0A0V7ZME0_9CYAN</name>
<keyword evidence="2" id="KW-1185">Reference proteome</keyword>
<accession>A0A0V7ZME0</accession>
<dbReference type="OrthoDB" id="582471at2"/>
<sequence>MNNNWKKVVIKTATTGAFLGLAFSSVLSPVYAGWGIKDLDVFNRNSGIRKTGRELDQRRLDETAYKFYLDNACPSPIKVQVKYIPRNSSKWKITNYSLKAGQHGYLFPTRNAIVYLSARSSNPYLKKRIWPRRKIHMGSNFLKYTYRLTCS</sequence>
<organism evidence="1 2">
    <name type="scientific">Mastigocoleus testarum BC008</name>
    <dbReference type="NCBI Taxonomy" id="371196"/>
    <lineage>
        <taxon>Bacteria</taxon>
        <taxon>Bacillati</taxon>
        <taxon>Cyanobacteriota</taxon>
        <taxon>Cyanophyceae</taxon>
        <taxon>Nostocales</taxon>
        <taxon>Hapalosiphonaceae</taxon>
        <taxon>Mastigocoleus</taxon>
    </lineage>
</organism>
<dbReference type="Proteomes" id="UP000053372">
    <property type="component" value="Unassembled WGS sequence"/>
</dbReference>
<protein>
    <submittedName>
        <fullName evidence="1">Uncharacterized protein</fullName>
    </submittedName>
</protein>
<comment type="caution">
    <text evidence="1">The sequence shown here is derived from an EMBL/GenBank/DDBJ whole genome shotgun (WGS) entry which is preliminary data.</text>
</comment>
<dbReference type="AlphaFoldDB" id="A0A0V7ZME0"/>